<dbReference type="EMBL" id="MBLM01000138">
    <property type="protein sequence ID" value="OHV32567.1"/>
    <property type="molecule type" value="Genomic_DNA"/>
</dbReference>
<dbReference type="OrthoDB" id="1971292at2"/>
<organism evidence="2 3">
    <name type="scientific">Parafrankia colletiae</name>
    <dbReference type="NCBI Taxonomy" id="573497"/>
    <lineage>
        <taxon>Bacteria</taxon>
        <taxon>Bacillati</taxon>
        <taxon>Actinomycetota</taxon>
        <taxon>Actinomycetes</taxon>
        <taxon>Frankiales</taxon>
        <taxon>Frankiaceae</taxon>
        <taxon>Parafrankia</taxon>
    </lineage>
</organism>
<name>A0A1S1QFZ0_9ACTN</name>
<evidence type="ECO:0000313" key="3">
    <source>
        <dbReference type="Proteomes" id="UP000179627"/>
    </source>
</evidence>
<evidence type="ECO:0000259" key="1">
    <source>
        <dbReference type="Pfam" id="PF20091"/>
    </source>
</evidence>
<sequence>MRRPTDPRRFNGVVVVEWLNVSAGYDIEAAWLPHREHFLREGYAWVGVSAQTGGVNHLRAWNPDRYGALDTTAGGTVTPPDALSYDIFSQAVQAVRSPKPTQVRPLGPLTARHVMGAGASQSAGRLAVYHNAIHPLHKVIDSLLLTVGGGALRTDVGLKVLQVLSETDVRTPSTTPDSATFRRWEVAGTSHFDANIRSALYSLLERDYPEGAFEPDCTSPPFSRAPLHHVTNAAIDHLARWARFGASPPSAPGLTFTTGPDGRQVLARDEHGIALGGIRLAAVDAPTAVNTGANGGESFCILYGTHVPFDEATLDQLYRSHSDYVGKVTAATVRNVARGYVVQADAAATIAQAHRDDIP</sequence>
<dbReference type="Proteomes" id="UP000179627">
    <property type="component" value="Unassembled WGS sequence"/>
</dbReference>
<dbReference type="InterPro" id="IPR045394">
    <property type="entry name" value="Abhydrolase_dom"/>
</dbReference>
<proteinExistence type="predicted"/>
<dbReference type="Pfam" id="PF20091">
    <property type="entry name" value="Abhydrolase_10"/>
    <property type="match status" value="1"/>
</dbReference>
<protein>
    <recommendedName>
        <fullName evidence="1">Alpha/beta hydrolase domain-containing protein</fullName>
    </recommendedName>
</protein>
<keyword evidence="3" id="KW-1185">Reference proteome</keyword>
<dbReference type="AlphaFoldDB" id="A0A1S1QFZ0"/>
<reference evidence="3" key="1">
    <citation type="submission" date="2016-07" db="EMBL/GenBank/DDBJ databases">
        <title>Sequence Frankia sp. strain CcI1.17.</title>
        <authorList>
            <person name="Ghodhbane-Gtari F."/>
            <person name="Swanson E."/>
            <person name="Gueddou A."/>
            <person name="Morris K."/>
            <person name="Hezbri K."/>
            <person name="Ktari A."/>
            <person name="Nouioui I."/>
            <person name="Abebe-Akele F."/>
            <person name="Simpson S."/>
            <person name="Thomas K."/>
            <person name="Gtari M."/>
            <person name="Tisa L.S."/>
            <person name="Hurst S."/>
        </authorList>
    </citation>
    <scope>NUCLEOTIDE SEQUENCE [LARGE SCALE GENOMIC DNA]</scope>
    <source>
        <strain evidence="3">Cc1.17</strain>
    </source>
</reference>
<accession>A0A1S1QFZ0</accession>
<evidence type="ECO:0000313" key="2">
    <source>
        <dbReference type="EMBL" id="OHV32567.1"/>
    </source>
</evidence>
<comment type="caution">
    <text evidence="2">The sequence shown here is derived from an EMBL/GenBank/DDBJ whole genome shotgun (WGS) entry which is preliminary data.</text>
</comment>
<feature type="domain" description="Alpha/beta hydrolase" evidence="1">
    <location>
        <begin position="2"/>
        <end position="350"/>
    </location>
</feature>
<gene>
    <name evidence="2" type="ORF">CC117_24895</name>
</gene>